<evidence type="ECO:0000256" key="3">
    <source>
        <dbReference type="ARBA" id="ARBA00022630"/>
    </source>
</evidence>
<dbReference type="GO" id="GO:0003995">
    <property type="term" value="F:acyl-CoA dehydrogenase activity"/>
    <property type="evidence" value="ECO:0007669"/>
    <property type="project" value="TreeGrafter"/>
</dbReference>
<comment type="caution">
    <text evidence="9">The sequence shown here is derived from an EMBL/GenBank/DDBJ whole genome shotgun (WGS) entry which is preliminary data.</text>
</comment>
<dbReference type="Proteomes" id="UP000237752">
    <property type="component" value="Unassembled WGS sequence"/>
</dbReference>
<evidence type="ECO:0000259" key="7">
    <source>
        <dbReference type="Pfam" id="PF02770"/>
    </source>
</evidence>
<keyword evidence="4 5" id="KW-0274">FAD</keyword>
<dbReference type="GO" id="GO:0050660">
    <property type="term" value="F:flavin adenine dinucleotide binding"/>
    <property type="evidence" value="ECO:0007669"/>
    <property type="project" value="InterPro"/>
</dbReference>
<dbReference type="Pfam" id="PF02770">
    <property type="entry name" value="Acyl-CoA_dh_M"/>
    <property type="match status" value="1"/>
</dbReference>
<proteinExistence type="inferred from homology"/>
<accession>A0A2T1A5S7</accession>
<comment type="similarity">
    <text evidence="2 5">Belongs to the acyl-CoA dehydrogenase family.</text>
</comment>
<comment type="cofactor">
    <cofactor evidence="1 5">
        <name>FAD</name>
        <dbReference type="ChEBI" id="CHEBI:57692"/>
    </cofactor>
</comment>
<feature type="domain" description="Acyl-CoA oxidase/dehydrogenase middle" evidence="7">
    <location>
        <begin position="119"/>
        <end position="210"/>
    </location>
</feature>
<dbReference type="SUPFAM" id="SSF47203">
    <property type="entry name" value="Acyl-CoA dehydrogenase C-terminal domain-like"/>
    <property type="match status" value="1"/>
</dbReference>
<dbReference type="PIRSF" id="PIRSF016578">
    <property type="entry name" value="HsaA"/>
    <property type="match status" value="1"/>
</dbReference>
<dbReference type="InterPro" id="IPR036250">
    <property type="entry name" value="AcylCo_DH-like_C"/>
</dbReference>
<dbReference type="RefSeq" id="WP_106347020.1">
    <property type="nucleotide sequence ID" value="NZ_PVUE01000001.1"/>
</dbReference>
<feature type="domain" description="Acyl-CoA dehydrogenase/oxidase N-terminal" evidence="8">
    <location>
        <begin position="4"/>
        <end position="114"/>
    </location>
</feature>
<keyword evidence="5" id="KW-0560">Oxidoreductase</keyword>
<evidence type="ECO:0000256" key="2">
    <source>
        <dbReference type="ARBA" id="ARBA00009347"/>
    </source>
</evidence>
<dbReference type="InterPro" id="IPR046373">
    <property type="entry name" value="Acyl-CoA_Oxase/DH_mid-dom_sf"/>
</dbReference>
<evidence type="ECO:0000313" key="9">
    <source>
        <dbReference type="EMBL" id="PRZ43951.1"/>
    </source>
</evidence>
<sequence>MNDTAELSDFRATVRALARKAFLDGYLERAKGGSYPRDTLKVLGDNGLLGVCLPEQHGGQGAGLRALGIACEEVAYADSACAYQVFASNVAAELFLTTGSPEVIDDWLASTVEGRAVCAIALTEPGSGSDAQRLTAKAVPVDGGWELSGEKTSITQAPDADVAIVVARESDSGRISAFVMPMDAPGISRQRFDDPGFRAVGRGSIMMDRVLVPGSHRLGEGGRGFALIMQEFDLTRTLIAYMTLGIAQRAIDLTIEHVRNRTSFGKPLSHYQGVTFPIAEHLTHLAAVRALADSTLDARSAGRPHTVEAAMLKWWAPQVGFKAVQECVVLHGHIGWSEEMPLQALLRDVSGFQIGDGTPQIQKLIIARAAIGPEVMDR</sequence>
<keyword evidence="10" id="KW-1185">Reference proteome</keyword>
<dbReference type="PANTHER" id="PTHR43884">
    <property type="entry name" value="ACYL-COA DEHYDROGENASE"/>
    <property type="match status" value="1"/>
</dbReference>
<gene>
    <name evidence="9" type="ORF">CLV47_10175</name>
</gene>
<feature type="domain" description="Acyl-CoA dehydrogenase/oxidase C-terminal" evidence="6">
    <location>
        <begin position="222"/>
        <end position="370"/>
    </location>
</feature>
<dbReference type="AlphaFoldDB" id="A0A2T1A5S7"/>
<organism evidence="9 10">
    <name type="scientific">Antricoccus suffuscus</name>
    <dbReference type="NCBI Taxonomy" id="1629062"/>
    <lineage>
        <taxon>Bacteria</taxon>
        <taxon>Bacillati</taxon>
        <taxon>Actinomycetota</taxon>
        <taxon>Actinomycetes</taxon>
        <taxon>Geodermatophilales</taxon>
        <taxon>Antricoccaceae</taxon>
        <taxon>Antricoccus</taxon>
    </lineage>
</organism>
<dbReference type="Gene3D" id="1.10.540.10">
    <property type="entry name" value="Acyl-CoA dehydrogenase/oxidase, N-terminal domain"/>
    <property type="match status" value="1"/>
</dbReference>
<dbReference type="InterPro" id="IPR009075">
    <property type="entry name" value="AcylCo_DH/oxidase_C"/>
</dbReference>
<dbReference type="InterPro" id="IPR037069">
    <property type="entry name" value="AcylCoA_DH/ox_N_sf"/>
</dbReference>
<dbReference type="InterPro" id="IPR013786">
    <property type="entry name" value="AcylCoA_DH/ox_N"/>
</dbReference>
<dbReference type="Gene3D" id="1.20.140.10">
    <property type="entry name" value="Butyryl-CoA Dehydrogenase, subunit A, domain 3"/>
    <property type="match status" value="1"/>
</dbReference>
<dbReference type="InterPro" id="IPR006091">
    <property type="entry name" value="Acyl-CoA_Oxase/DH_mid-dom"/>
</dbReference>
<dbReference type="SUPFAM" id="SSF56645">
    <property type="entry name" value="Acyl-CoA dehydrogenase NM domain-like"/>
    <property type="match status" value="1"/>
</dbReference>
<protein>
    <submittedName>
        <fullName evidence="9">Cyclohexanecarboxyl-CoA dehydrogenase</fullName>
    </submittedName>
</protein>
<keyword evidence="3 5" id="KW-0285">Flavoprotein</keyword>
<dbReference type="EMBL" id="PVUE01000001">
    <property type="protein sequence ID" value="PRZ43951.1"/>
    <property type="molecule type" value="Genomic_DNA"/>
</dbReference>
<dbReference type="Pfam" id="PF00441">
    <property type="entry name" value="Acyl-CoA_dh_1"/>
    <property type="match status" value="1"/>
</dbReference>
<dbReference type="OrthoDB" id="9769473at2"/>
<dbReference type="Gene3D" id="2.40.110.10">
    <property type="entry name" value="Butyryl-CoA Dehydrogenase, subunit A, domain 2"/>
    <property type="match status" value="1"/>
</dbReference>
<dbReference type="InterPro" id="IPR009100">
    <property type="entry name" value="AcylCoA_DH/oxidase_NM_dom_sf"/>
</dbReference>
<evidence type="ECO:0000313" key="10">
    <source>
        <dbReference type="Proteomes" id="UP000237752"/>
    </source>
</evidence>
<dbReference type="PANTHER" id="PTHR43884:SF12">
    <property type="entry name" value="ISOVALERYL-COA DEHYDROGENASE, MITOCHONDRIAL-RELATED"/>
    <property type="match status" value="1"/>
</dbReference>
<evidence type="ECO:0000259" key="8">
    <source>
        <dbReference type="Pfam" id="PF02771"/>
    </source>
</evidence>
<evidence type="ECO:0000256" key="1">
    <source>
        <dbReference type="ARBA" id="ARBA00001974"/>
    </source>
</evidence>
<dbReference type="Pfam" id="PF02771">
    <property type="entry name" value="Acyl-CoA_dh_N"/>
    <property type="match status" value="1"/>
</dbReference>
<evidence type="ECO:0000256" key="5">
    <source>
        <dbReference type="RuleBase" id="RU362125"/>
    </source>
</evidence>
<evidence type="ECO:0000259" key="6">
    <source>
        <dbReference type="Pfam" id="PF00441"/>
    </source>
</evidence>
<name>A0A2T1A5S7_9ACTN</name>
<reference evidence="9 10" key="1">
    <citation type="submission" date="2018-03" db="EMBL/GenBank/DDBJ databases">
        <title>Genomic Encyclopedia of Archaeal and Bacterial Type Strains, Phase II (KMG-II): from individual species to whole genera.</title>
        <authorList>
            <person name="Goeker M."/>
        </authorList>
    </citation>
    <scope>NUCLEOTIDE SEQUENCE [LARGE SCALE GENOMIC DNA]</scope>
    <source>
        <strain evidence="9 10">DSM 100065</strain>
    </source>
</reference>
<evidence type="ECO:0000256" key="4">
    <source>
        <dbReference type="ARBA" id="ARBA00022827"/>
    </source>
</evidence>